<reference evidence="1 2" key="1">
    <citation type="submission" date="2019-04" db="EMBL/GenBank/DDBJ databases">
        <title>An improved genome assembly and genetic linkage map for asparagus bean, Vigna unguiculata ssp. sesquipedialis.</title>
        <authorList>
            <person name="Xia Q."/>
            <person name="Zhang R."/>
            <person name="Dong Y."/>
        </authorList>
    </citation>
    <scope>NUCLEOTIDE SEQUENCE [LARGE SCALE GENOMIC DNA]</scope>
    <source>
        <tissue evidence="1">Leaf</tissue>
    </source>
</reference>
<evidence type="ECO:0000313" key="1">
    <source>
        <dbReference type="EMBL" id="QCE10805.1"/>
    </source>
</evidence>
<organism evidence="1 2">
    <name type="scientific">Vigna unguiculata</name>
    <name type="common">Cowpea</name>
    <dbReference type="NCBI Taxonomy" id="3917"/>
    <lineage>
        <taxon>Eukaryota</taxon>
        <taxon>Viridiplantae</taxon>
        <taxon>Streptophyta</taxon>
        <taxon>Embryophyta</taxon>
        <taxon>Tracheophyta</taxon>
        <taxon>Spermatophyta</taxon>
        <taxon>Magnoliopsida</taxon>
        <taxon>eudicotyledons</taxon>
        <taxon>Gunneridae</taxon>
        <taxon>Pentapetalae</taxon>
        <taxon>rosids</taxon>
        <taxon>fabids</taxon>
        <taxon>Fabales</taxon>
        <taxon>Fabaceae</taxon>
        <taxon>Papilionoideae</taxon>
        <taxon>50 kb inversion clade</taxon>
        <taxon>NPAAA clade</taxon>
        <taxon>indigoferoid/millettioid clade</taxon>
        <taxon>Phaseoleae</taxon>
        <taxon>Vigna</taxon>
    </lineage>
</organism>
<dbReference type="AlphaFoldDB" id="A0A4D6NF50"/>
<keyword evidence="2" id="KW-1185">Reference proteome</keyword>
<protein>
    <submittedName>
        <fullName evidence="1">Uncharacterized protein</fullName>
    </submittedName>
</protein>
<dbReference type="Proteomes" id="UP000501690">
    <property type="component" value="Linkage Group LG10"/>
</dbReference>
<evidence type="ECO:0000313" key="2">
    <source>
        <dbReference type="Proteomes" id="UP000501690"/>
    </source>
</evidence>
<sequence length="64" mass="7013">MAFRPLGESNNVNEVWCEFRLAVNVVRPGGCGRISAVLAWMRWRCGLSRQAVSSIVSSFEALGA</sequence>
<proteinExistence type="predicted"/>
<name>A0A4D6NF50_VIGUN</name>
<accession>A0A4D6NF50</accession>
<dbReference type="EMBL" id="CP039354">
    <property type="protein sequence ID" value="QCE10805.1"/>
    <property type="molecule type" value="Genomic_DNA"/>
</dbReference>
<gene>
    <name evidence="1" type="ORF">DEO72_LG10g2037</name>
</gene>